<proteinExistence type="predicted"/>
<evidence type="ECO:0000313" key="2">
    <source>
        <dbReference type="Proteomes" id="UP000310200"/>
    </source>
</evidence>
<protein>
    <submittedName>
        <fullName evidence="1">Uncharacterized protein</fullName>
    </submittedName>
</protein>
<keyword evidence="2" id="KW-1185">Reference proteome</keyword>
<reference evidence="1 2" key="1">
    <citation type="journal article" date="2019" name="Philos. Trans. R. Soc. Lond., B, Biol. Sci.">
        <title>Ant behaviour and brain gene expression of defending hosts depend on the ecological success of the intruding social parasite.</title>
        <authorList>
            <person name="Kaur R."/>
            <person name="Stoldt M."/>
            <person name="Jongepier E."/>
            <person name="Feldmeyer B."/>
            <person name="Menzel F."/>
            <person name="Bornberg-Bauer E."/>
            <person name="Foitzik S."/>
        </authorList>
    </citation>
    <scope>NUCLEOTIDE SEQUENCE [LARGE SCALE GENOMIC DNA]</scope>
    <source>
        <tissue evidence="1">Whole body</tissue>
    </source>
</reference>
<dbReference type="Proteomes" id="UP000310200">
    <property type="component" value="Unassembled WGS sequence"/>
</dbReference>
<gene>
    <name evidence="1" type="ORF">DBV15_04471</name>
</gene>
<comment type="caution">
    <text evidence="1">The sequence shown here is derived from an EMBL/GenBank/DDBJ whole genome shotgun (WGS) entry which is preliminary data.</text>
</comment>
<sequence>MKRRCTLITGAGRERERKTEGWNASNAGSYRETGDTRRTVGCWQCCPPKVMIYQPYGISNIQLNLPRSRDEWTMDANNNVRHLLAALGYKATCIVHCAFGFCLSTSVLPSSSGKTRHEVYKVNMHASDTLVENLSYRVSTTACVQNRRKIIDRQRGIRFVVEVRHRHSAPLPKIGRSTEGRRSPAFRFCERSRWTSLKKTRSSETDERSACSGQRPTRLSCGNTEYSVIPLRVAYISDDVFLRYTYIHHAHPRCSDLTRGRGFTENGNRVVNCAFCRFDDTCEQIAARPKVRGVYARVSRGLKYPPTRRRIGIKQTRYRSKLL</sequence>
<dbReference type="AlphaFoldDB" id="A0A4S2KAS9"/>
<evidence type="ECO:0000313" key="1">
    <source>
        <dbReference type="EMBL" id="TGZ46451.1"/>
    </source>
</evidence>
<dbReference type="EMBL" id="QBLH01002884">
    <property type="protein sequence ID" value="TGZ46451.1"/>
    <property type="molecule type" value="Genomic_DNA"/>
</dbReference>
<accession>A0A4S2KAS9</accession>
<name>A0A4S2KAS9_9HYME</name>
<organism evidence="1 2">
    <name type="scientific">Temnothorax longispinosus</name>
    <dbReference type="NCBI Taxonomy" id="300112"/>
    <lineage>
        <taxon>Eukaryota</taxon>
        <taxon>Metazoa</taxon>
        <taxon>Ecdysozoa</taxon>
        <taxon>Arthropoda</taxon>
        <taxon>Hexapoda</taxon>
        <taxon>Insecta</taxon>
        <taxon>Pterygota</taxon>
        <taxon>Neoptera</taxon>
        <taxon>Endopterygota</taxon>
        <taxon>Hymenoptera</taxon>
        <taxon>Apocrita</taxon>
        <taxon>Aculeata</taxon>
        <taxon>Formicoidea</taxon>
        <taxon>Formicidae</taxon>
        <taxon>Myrmicinae</taxon>
        <taxon>Temnothorax</taxon>
    </lineage>
</organism>